<keyword evidence="2" id="KW-1185">Reference proteome</keyword>
<dbReference type="HOGENOM" id="CLU_3286759_0_0_9"/>
<gene>
    <name evidence="1" type="ordered locus">CHY_0462</name>
</gene>
<name>Q3AEW4_CARHZ</name>
<dbReference type="KEGG" id="chy:CHY_0462"/>
<reference evidence="1 2" key="1">
    <citation type="journal article" date="2005" name="PLoS Genet.">
        <title>Life in hot carbon monoxide: the complete genome sequence of Carboxydothermus hydrogenoformans Z-2901.</title>
        <authorList>
            <person name="Wu M."/>
            <person name="Ren Q."/>
            <person name="Durkin A.S."/>
            <person name="Daugherty S.C."/>
            <person name="Brinkac L.M."/>
            <person name="Dodson R.J."/>
            <person name="Madupu R."/>
            <person name="Sullivan S.A."/>
            <person name="Kolonay J.F."/>
            <person name="Haft D.H."/>
            <person name="Nelson W.C."/>
            <person name="Tallon L.J."/>
            <person name="Jones K.M."/>
            <person name="Ulrich L.E."/>
            <person name="Gonzalez J.M."/>
            <person name="Zhulin I.B."/>
            <person name="Robb F.T."/>
            <person name="Eisen J.A."/>
        </authorList>
    </citation>
    <scope>NUCLEOTIDE SEQUENCE [LARGE SCALE GENOMIC DNA]</scope>
    <source>
        <strain evidence="2">ATCC BAA-161 / DSM 6008 / Z-2901</strain>
    </source>
</reference>
<dbReference type="STRING" id="246194.CHY_0462"/>
<dbReference type="Proteomes" id="UP000002706">
    <property type="component" value="Chromosome"/>
</dbReference>
<dbReference type="EMBL" id="CP000141">
    <property type="protein sequence ID" value="ABB14981.1"/>
    <property type="molecule type" value="Genomic_DNA"/>
</dbReference>
<organism evidence="1 2">
    <name type="scientific">Carboxydothermus hydrogenoformans (strain ATCC BAA-161 / DSM 6008 / Z-2901)</name>
    <dbReference type="NCBI Taxonomy" id="246194"/>
    <lineage>
        <taxon>Bacteria</taxon>
        <taxon>Bacillati</taxon>
        <taxon>Bacillota</taxon>
        <taxon>Clostridia</taxon>
        <taxon>Thermoanaerobacterales</taxon>
        <taxon>Thermoanaerobacteraceae</taxon>
        <taxon>Carboxydothermus</taxon>
    </lineage>
</organism>
<dbReference type="AlphaFoldDB" id="Q3AEW4"/>
<protein>
    <submittedName>
        <fullName evidence="1">Uncharacterized protein</fullName>
    </submittedName>
</protein>
<evidence type="ECO:0000313" key="1">
    <source>
        <dbReference type="EMBL" id="ABB14981.1"/>
    </source>
</evidence>
<dbReference type="InParanoid" id="Q3AEW4"/>
<accession>Q3AEW4</accession>
<proteinExistence type="predicted"/>
<evidence type="ECO:0000313" key="2">
    <source>
        <dbReference type="Proteomes" id="UP000002706"/>
    </source>
</evidence>
<sequence>MTEVSDRWSSSTELGLQAYSLEKKGYKPYSRGLIALKFEG</sequence>